<dbReference type="Proteomes" id="UP000183126">
    <property type="component" value="Chromosome I"/>
</dbReference>
<feature type="domain" description="Carrier" evidence="3">
    <location>
        <begin position="8"/>
        <end position="86"/>
    </location>
</feature>
<evidence type="ECO:0000259" key="3">
    <source>
        <dbReference type="PROSITE" id="PS50075"/>
    </source>
</evidence>
<keyword evidence="7" id="KW-1185">Reference proteome</keyword>
<evidence type="ECO:0000313" key="4">
    <source>
        <dbReference type="EMBL" id="KRP59517.1"/>
    </source>
</evidence>
<dbReference type="EMBL" id="JYLK01000009">
    <property type="protein sequence ID" value="KRP59517.1"/>
    <property type="molecule type" value="Genomic_DNA"/>
</dbReference>
<accession>A0A0R2ZH37</accession>
<evidence type="ECO:0000256" key="2">
    <source>
        <dbReference type="ARBA" id="ARBA00022553"/>
    </source>
</evidence>
<keyword evidence="2" id="KW-0597">Phosphoprotein</keyword>
<organism evidence="4 6">
    <name type="scientific">Pseudomonas trivialis</name>
    <dbReference type="NCBI Taxonomy" id="200450"/>
    <lineage>
        <taxon>Bacteria</taxon>
        <taxon>Pseudomonadati</taxon>
        <taxon>Pseudomonadota</taxon>
        <taxon>Gammaproteobacteria</taxon>
        <taxon>Pseudomonadales</taxon>
        <taxon>Pseudomonadaceae</taxon>
        <taxon>Pseudomonas</taxon>
    </lineage>
</organism>
<dbReference type="PROSITE" id="PS00012">
    <property type="entry name" value="PHOSPHOPANTETHEINE"/>
    <property type="match status" value="1"/>
</dbReference>
<reference evidence="4 6" key="1">
    <citation type="submission" date="2015-02" db="EMBL/GenBank/DDBJ databases">
        <title>Two Pseudomonas sp. nov. isolated from raw milk.</title>
        <authorList>
            <person name="Wenning M."/>
            <person name="von Neubeck M."/>
            <person name="Huptas C."/>
            <person name="Scherer S."/>
        </authorList>
    </citation>
    <scope>NUCLEOTIDE SEQUENCE [LARGE SCALE GENOMIC DNA]</scope>
    <source>
        <strain evidence="4 6">DSM 14937</strain>
    </source>
</reference>
<proteinExistence type="predicted"/>
<dbReference type="InterPro" id="IPR036736">
    <property type="entry name" value="ACP-like_sf"/>
</dbReference>
<dbReference type="OrthoDB" id="6893501at2"/>
<gene>
    <name evidence="5" type="ORF">SAMN04490205_0506</name>
    <name evidence="4" type="ORF">TU79_15150</name>
</gene>
<dbReference type="InterPro" id="IPR009081">
    <property type="entry name" value="PP-bd_ACP"/>
</dbReference>
<name>A0A0R2ZH37_9PSED</name>
<dbReference type="Proteomes" id="UP000052019">
    <property type="component" value="Unassembled WGS sequence"/>
</dbReference>
<sequence>MSFDTKMVDRHTVLAQVNHLMKEVAPQSVQDNPNLSFLEAGIDSMKLMLLVTRLEDQFQVEFQTDHLAPQFLGSPASVTALLLDHYLTV</sequence>
<dbReference type="PATRIC" id="fig|200450.4.peg.5072"/>
<dbReference type="PROSITE" id="PS50075">
    <property type="entry name" value="CARRIER"/>
    <property type="match status" value="1"/>
</dbReference>
<evidence type="ECO:0000256" key="1">
    <source>
        <dbReference type="ARBA" id="ARBA00022450"/>
    </source>
</evidence>
<keyword evidence="1" id="KW-0596">Phosphopantetheine</keyword>
<dbReference type="Pfam" id="PF00550">
    <property type="entry name" value="PP-binding"/>
    <property type="match status" value="1"/>
</dbReference>
<dbReference type="Gene3D" id="1.10.1200.10">
    <property type="entry name" value="ACP-like"/>
    <property type="match status" value="1"/>
</dbReference>
<dbReference type="EMBL" id="LT629760">
    <property type="protein sequence ID" value="SDR80801.1"/>
    <property type="molecule type" value="Genomic_DNA"/>
</dbReference>
<dbReference type="RefSeq" id="WP_057008721.1">
    <property type="nucleotide sequence ID" value="NZ_JYLK01000009.1"/>
</dbReference>
<evidence type="ECO:0000313" key="5">
    <source>
        <dbReference type="EMBL" id="SDR80801.1"/>
    </source>
</evidence>
<dbReference type="AlphaFoldDB" id="A0A0R2ZH37"/>
<protein>
    <submittedName>
        <fullName evidence="5">Phosphopantetheine attachment site</fullName>
    </submittedName>
</protein>
<evidence type="ECO:0000313" key="6">
    <source>
        <dbReference type="Proteomes" id="UP000052019"/>
    </source>
</evidence>
<dbReference type="SUPFAM" id="SSF47336">
    <property type="entry name" value="ACP-like"/>
    <property type="match status" value="1"/>
</dbReference>
<evidence type="ECO:0000313" key="7">
    <source>
        <dbReference type="Proteomes" id="UP000183126"/>
    </source>
</evidence>
<dbReference type="InterPro" id="IPR006162">
    <property type="entry name" value="Ppantetheine_attach_site"/>
</dbReference>
<reference evidence="5 7" key="2">
    <citation type="submission" date="2016-10" db="EMBL/GenBank/DDBJ databases">
        <authorList>
            <person name="Varghese N."/>
            <person name="Submissions S."/>
        </authorList>
    </citation>
    <scope>NUCLEOTIDE SEQUENCE [LARGE SCALE GENOMIC DNA]</scope>
    <source>
        <strain evidence="5 7">BS3111</strain>
    </source>
</reference>